<name>A0A916JBC0_9BACT</name>
<organism evidence="1 2">
    <name type="scientific">Dyadobacter helix</name>
    <dbReference type="NCBI Taxonomy" id="2822344"/>
    <lineage>
        <taxon>Bacteria</taxon>
        <taxon>Pseudomonadati</taxon>
        <taxon>Bacteroidota</taxon>
        <taxon>Cytophagia</taxon>
        <taxon>Cytophagales</taxon>
        <taxon>Spirosomataceae</taxon>
        <taxon>Dyadobacter</taxon>
    </lineage>
</organism>
<reference evidence="1" key="1">
    <citation type="submission" date="2021-04" db="EMBL/GenBank/DDBJ databases">
        <authorList>
            <person name="Rodrigo-Torres L."/>
            <person name="Arahal R. D."/>
            <person name="Lucena T."/>
        </authorList>
    </citation>
    <scope>NUCLEOTIDE SEQUENCE</scope>
    <source>
        <strain evidence="1">CECT 9275</strain>
    </source>
</reference>
<gene>
    <name evidence="1" type="ORF">DYBT9275_02445</name>
</gene>
<proteinExistence type="predicted"/>
<evidence type="ECO:0000313" key="1">
    <source>
        <dbReference type="EMBL" id="CAG5000350.1"/>
    </source>
</evidence>
<evidence type="ECO:0000313" key="2">
    <source>
        <dbReference type="Proteomes" id="UP000680038"/>
    </source>
</evidence>
<keyword evidence="2" id="KW-1185">Reference proteome</keyword>
<dbReference type="Proteomes" id="UP000680038">
    <property type="component" value="Unassembled WGS sequence"/>
</dbReference>
<accession>A0A916JBC0</accession>
<dbReference type="EMBL" id="CAJRAF010000002">
    <property type="protein sequence ID" value="CAG5000350.1"/>
    <property type="molecule type" value="Genomic_DNA"/>
</dbReference>
<protein>
    <submittedName>
        <fullName evidence="1">Uncharacterized protein</fullName>
    </submittedName>
</protein>
<sequence>MKLPEMAAQNIISKNLKLIIPIFSFDCLNRTILLWKGQYRIPNLPPFLLHRTDGKGGAGGSKKEEA</sequence>
<comment type="caution">
    <text evidence="1">The sequence shown here is derived from an EMBL/GenBank/DDBJ whole genome shotgun (WGS) entry which is preliminary data.</text>
</comment>
<dbReference type="AlphaFoldDB" id="A0A916JBC0"/>